<comment type="subcellular location">
    <subcellularLocation>
        <location evidence="1">Membrane</location>
        <topology evidence="1">Multi-pass membrane protein</topology>
    </subcellularLocation>
</comment>
<keyword evidence="5 7" id="KW-1133">Transmembrane helix</keyword>
<evidence type="ECO:0000256" key="7">
    <source>
        <dbReference type="SAM" id="Phobius"/>
    </source>
</evidence>
<dbReference type="NCBIfam" id="TIGR03013">
    <property type="entry name" value="EpsB_2"/>
    <property type="match status" value="1"/>
</dbReference>
<keyword evidence="3" id="KW-0808">Transferase</keyword>
<evidence type="ECO:0000256" key="6">
    <source>
        <dbReference type="ARBA" id="ARBA00023136"/>
    </source>
</evidence>
<feature type="domain" description="Bacterial sugar transferase" evidence="8">
    <location>
        <begin position="250"/>
        <end position="433"/>
    </location>
</feature>
<dbReference type="InterPro" id="IPR017475">
    <property type="entry name" value="EPS_sugar_tfrase"/>
</dbReference>
<organism evidence="9 10">
    <name type="scientific">Geomesophilobacter sediminis</name>
    <dbReference type="NCBI Taxonomy" id="2798584"/>
    <lineage>
        <taxon>Bacteria</taxon>
        <taxon>Pseudomonadati</taxon>
        <taxon>Thermodesulfobacteriota</taxon>
        <taxon>Desulfuromonadia</taxon>
        <taxon>Geobacterales</taxon>
        <taxon>Geobacteraceae</taxon>
        <taxon>Geomesophilobacter</taxon>
    </lineage>
</organism>
<keyword evidence="10" id="KW-1185">Reference proteome</keyword>
<evidence type="ECO:0000313" key="10">
    <source>
        <dbReference type="Proteomes" id="UP000636888"/>
    </source>
</evidence>
<evidence type="ECO:0000256" key="1">
    <source>
        <dbReference type="ARBA" id="ARBA00004141"/>
    </source>
</evidence>
<evidence type="ECO:0000259" key="8">
    <source>
        <dbReference type="Pfam" id="PF02397"/>
    </source>
</evidence>
<dbReference type="EMBL" id="JAEMHM010000020">
    <property type="protein sequence ID" value="MBJ6727081.1"/>
    <property type="molecule type" value="Genomic_DNA"/>
</dbReference>
<dbReference type="Pfam" id="PF02397">
    <property type="entry name" value="Bac_transf"/>
    <property type="match status" value="1"/>
</dbReference>
<evidence type="ECO:0000256" key="4">
    <source>
        <dbReference type="ARBA" id="ARBA00022692"/>
    </source>
</evidence>
<dbReference type="Proteomes" id="UP000636888">
    <property type="component" value="Unassembled WGS sequence"/>
</dbReference>
<dbReference type="PANTHER" id="PTHR30576:SF21">
    <property type="entry name" value="UDP-GLUCOSE:UNDECAPRENYL-PHOSPHATE GLUCOSE-1-PHOSPHATE TRANSFERASE"/>
    <property type="match status" value="1"/>
</dbReference>
<comment type="caution">
    <text evidence="9">The sequence shown here is derived from an EMBL/GenBank/DDBJ whole genome shotgun (WGS) entry which is preliminary data.</text>
</comment>
<feature type="transmembrane region" description="Helical" evidence="7">
    <location>
        <begin position="60"/>
        <end position="77"/>
    </location>
</feature>
<dbReference type="PANTHER" id="PTHR30576">
    <property type="entry name" value="COLANIC BIOSYNTHESIS UDP-GLUCOSE LIPID CARRIER TRANSFERASE"/>
    <property type="match status" value="1"/>
</dbReference>
<name>A0A8J7M1V3_9BACT</name>
<dbReference type="NCBIfam" id="TIGR03025">
    <property type="entry name" value="EPS_sugtrans"/>
    <property type="match status" value="1"/>
</dbReference>
<dbReference type="InterPro" id="IPR003362">
    <property type="entry name" value="Bact_transf"/>
</dbReference>
<dbReference type="InterPro" id="IPR017464">
    <property type="entry name" value="Sugar_tfrase_EpsB_2"/>
</dbReference>
<feature type="transmembrane region" description="Helical" evidence="7">
    <location>
        <begin position="83"/>
        <end position="105"/>
    </location>
</feature>
<sequence length="439" mass="48552">MAVLLAFGTTYRVMAGRNPTTNDLMELGPVTAVAILTILVFSSFLVETSNRRQDLGVKGIAAKVILSSILSLVIGALCYPTIFFTFAGGVLLFSLIVAGVFRFIYYAGFHSFLRQAGLGHRILILGAGAEASSFGKLVDKTGGSFVLAGYLRCGNEPDRVPAERILTSTEGLQVVALAEKCDKIVVSLSERRGMLPLREIMACKVRGVDVVDAPTFYEQVTGKLLLERITPSWFIFSDGFRVSPRRRVTKRLLDVASSVLGLVLTVPLLPFVALAIKMDSPGPAFFRQKRVGQGEKLFTLYKFRTMRADAESSTGAVWAKENDPRVTRLGRVLRKCRIDELPQLYNVLRGEMSMVGPRPERQEFVEKLKEIIPYYSERHVVKPGVTGWAQVRYPYGASAGDTVEKLRYDLYYVKNLSMVLDLAIMIETMGVVVLGRGSR</sequence>
<protein>
    <submittedName>
        <fullName evidence="9">TIGR03013 family PEP-CTERM/XrtA system glycosyltransferase</fullName>
    </submittedName>
</protein>
<accession>A0A8J7M1V3</accession>
<dbReference type="GO" id="GO:0089702">
    <property type="term" value="F:undecaprenyl-phosphate glucose phosphotransferase activity"/>
    <property type="evidence" value="ECO:0007669"/>
    <property type="project" value="TreeGrafter"/>
</dbReference>
<dbReference type="GO" id="GO:0009242">
    <property type="term" value="P:colanic acid biosynthetic process"/>
    <property type="evidence" value="ECO:0007669"/>
    <property type="project" value="TreeGrafter"/>
</dbReference>
<reference evidence="9" key="1">
    <citation type="submission" date="2020-12" db="EMBL/GenBank/DDBJ databases">
        <title>Geomonas sp. Red875, isolated from river sediment.</title>
        <authorList>
            <person name="Xu Z."/>
            <person name="Zhang Z."/>
            <person name="Masuda Y."/>
            <person name="Itoh H."/>
            <person name="Senoo K."/>
        </authorList>
    </citation>
    <scope>NUCLEOTIDE SEQUENCE</scope>
    <source>
        <strain evidence="9">Red875</strain>
    </source>
</reference>
<keyword evidence="6 7" id="KW-0472">Membrane</keyword>
<evidence type="ECO:0000313" key="9">
    <source>
        <dbReference type="EMBL" id="MBJ6727081.1"/>
    </source>
</evidence>
<dbReference type="AlphaFoldDB" id="A0A8J7M1V3"/>
<gene>
    <name evidence="9" type="ORF">JFN93_20410</name>
</gene>
<feature type="transmembrane region" description="Helical" evidence="7">
    <location>
        <begin position="31"/>
        <end position="48"/>
    </location>
</feature>
<evidence type="ECO:0000256" key="3">
    <source>
        <dbReference type="ARBA" id="ARBA00022679"/>
    </source>
</evidence>
<proteinExistence type="inferred from homology"/>
<evidence type="ECO:0000256" key="2">
    <source>
        <dbReference type="ARBA" id="ARBA00006464"/>
    </source>
</evidence>
<keyword evidence="4 7" id="KW-0812">Transmembrane</keyword>
<feature type="transmembrane region" description="Helical" evidence="7">
    <location>
        <begin position="252"/>
        <end position="276"/>
    </location>
</feature>
<dbReference type="GO" id="GO:0016020">
    <property type="term" value="C:membrane"/>
    <property type="evidence" value="ECO:0007669"/>
    <property type="project" value="UniProtKB-SubCell"/>
</dbReference>
<evidence type="ECO:0000256" key="5">
    <source>
        <dbReference type="ARBA" id="ARBA00022989"/>
    </source>
</evidence>
<comment type="similarity">
    <text evidence="2">Belongs to the bacterial sugar transferase family.</text>
</comment>